<keyword evidence="8" id="KW-1185">Reference proteome</keyword>
<reference evidence="8" key="1">
    <citation type="journal article" date="2019" name="Toxins">
        <title>Detection of Abrin-Like and Prepropulchellin-Like Toxin Genes and Transcripts Using Whole Genome Sequencing and Full-Length Transcript Sequencing of Abrus precatorius.</title>
        <authorList>
            <person name="Hovde B.T."/>
            <person name="Daligault H.E."/>
            <person name="Hanschen E.R."/>
            <person name="Kunde Y.A."/>
            <person name="Johnson M.B."/>
            <person name="Starkenburg S.R."/>
            <person name="Johnson S.L."/>
        </authorList>
    </citation>
    <scope>NUCLEOTIDE SEQUENCE [LARGE SCALE GENOMIC DNA]</scope>
</reference>
<dbReference type="OrthoDB" id="2747330at2759"/>
<evidence type="ECO:0000256" key="4">
    <source>
        <dbReference type="ARBA" id="ARBA00022801"/>
    </source>
</evidence>
<evidence type="ECO:0000256" key="3">
    <source>
        <dbReference type="ARBA" id="ARBA00022750"/>
    </source>
</evidence>
<feature type="active site" evidence="6">
    <location>
        <position position="318"/>
    </location>
</feature>
<dbReference type="InterPro" id="IPR032799">
    <property type="entry name" value="TAXi_C"/>
</dbReference>
<keyword evidence="4" id="KW-0378">Hydrolase</keyword>
<dbReference type="InterPro" id="IPR032861">
    <property type="entry name" value="TAXi_N"/>
</dbReference>
<dbReference type="KEGG" id="aprc:113863118"/>
<dbReference type="PANTHER" id="PTHR13683">
    <property type="entry name" value="ASPARTYL PROTEASES"/>
    <property type="match status" value="1"/>
</dbReference>
<dbReference type="CDD" id="cd05476">
    <property type="entry name" value="pepsin_A_like_plant"/>
    <property type="match status" value="1"/>
</dbReference>
<reference evidence="9" key="2">
    <citation type="submission" date="2025-08" db="UniProtKB">
        <authorList>
            <consortium name="RefSeq"/>
        </authorList>
    </citation>
    <scope>IDENTIFICATION</scope>
    <source>
        <tissue evidence="9">Young leaves</tissue>
    </source>
</reference>
<evidence type="ECO:0000256" key="1">
    <source>
        <dbReference type="ARBA" id="ARBA00007447"/>
    </source>
</evidence>
<evidence type="ECO:0000313" key="9">
    <source>
        <dbReference type="RefSeq" id="XP_027352350.1"/>
    </source>
</evidence>
<evidence type="ECO:0000256" key="5">
    <source>
        <dbReference type="ARBA" id="ARBA00023180"/>
    </source>
</evidence>
<keyword evidence="5" id="KW-0325">Glycoprotein</keyword>
<dbReference type="InterPro" id="IPR001461">
    <property type="entry name" value="Aspartic_peptidase_A1"/>
</dbReference>
<feature type="domain" description="Peptidase A1" evidence="7">
    <location>
        <begin position="83"/>
        <end position="436"/>
    </location>
</feature>
<dbReference type="Gene3D" id="2.40.70.10">
    <property type="entry name" value="Acid Proteases"/>
    <property type="match status" value="2"/>
</dbReference>
<dbReference type="AlphaFoldDB" id="A0A8B8L809"/>
<dbReference type="GO" id="GO:0006508">
    <property type="term" value="P:proteolysis"/>
    <property type="evidence" value="ECO:0007669"/>
    <property type="project" value="UniProtKB-KW"/>
</dbReference>
<dbReference type="FunFam" id="2.40.70.10:FF:000018">
    <property type="entry name" value="Aspartic proteinase-like protein 2"/>
    <property type="match status" value="1"/>
</dbReference>
<gene>
    <name evidence="9" type="primary">LOC113863118</name>
</gene>
<evidence type="ECO:0000259" key="7">
    <source>
        <dbReference type="PROSITE" id="PS51767"/>
    </source>
</evidence>
<dbReference type="GO" id="GO:0004190">
    <property type="term" value="F:aspartic-type endopeptidase activity"/>
    <property type="evidence" value="ECO:0007669"/>
    <property type="project" value="UniProtKB-KW"/>
</dbReference>
<sequence>MRGGVPVLFALATVVVPATVVLGGLAATFLPLERAIPLNQQVELGTLRARDRARHGRILQGVVGGVVDFSVQGTSDPYFVGLYFTKVKLGSPAKEFYVQIDTGSDILWLNCMTCSNCPQSSGLGIQLNFFDTASSSTAAQVSCSDPICSYAVRTATSECSSQANQCTYTYQYGDGSGTSGYYVSDTMYFDMILGQSVFSNSSTIVFGCSSYQAGDLTRTDKAVDGIFGFGPGALSVISQLSSQSVTPKVFSHCLKGQDNGGGILVLGEILEPSIVYSPLVPSQPHYNLNLQSIAVNGQLLSIDPDVFATANNRGTIVDSGTTLAYLVQEAYDPFVDAITTAVSQFSKPIISKGNQCYLVSNSVGDIFPSVSLNFMGGASMVLNPEHYLMHYGFQDGAAMWCIGFQKVEEGFTILGDLVLKDKIFVYDLANQRIGWANYDCSLAVNVSVATSKSKDAYINAGQMSVSCSHIGSFSKLLTASIVAFLVHIIVFMESQFS</sequence>
<dbReference type="RefSeq" id="XP_027352350.1">
    <property type="nucleotide sequence ID" value="XM_027496549.1"/>
</dbReference>
<dbReference type="Pfam" id="PF14543">
    <property type="entry name" value="TAXi_N"/>
    <property type="match status" value="1"/>
</dbReference>
<accession>A0A8B8L809</accession>
<dbReference type="InterPro" id="IPR033121">
    <property type="entry name" value="PEPTIDASE_A1"/>
</dbReference>
<protein>
    <submittedName>
        <fullName evidence="9">Aspartic proteinase-like protein 2 isoform X1</fullName>
    </submittedName>
</protein>
<evidence type="ECO:0000313" key="8">
    <source>
        <dbReference type="Proteomes" id="UP000694853"/>
    </source>
</evidence>
<dbReference type="GeneID" id="113863118"/>
<feature type="active site" evidence="6">
    <location>
        <position position="101"/>
    </location>
</feature>
<proteinExistence type="inferred from homology"/>
<dbReference type="SUPFAM" id="SSF50630">
    <property type="entry name" value="Acid proteases"/>
    <property type="match status" value="1"/>
</dbReference>
<dbReference type="FunFam" id="2.40.70.10:FF:000020">
    <property type="entry name" value="Aspartic proteinase-like protein 2"/>
    <property type="match status" value="1"/>
</dbReference>
<dbReference type="PANTHER" id="PTHR13683:SF875">
    <property type="entry name" value="EUKARYOTIC ASPARTYL PROTEASE FAMILY PROTEIN"/>
    <property type="match status" value="1"/>
</dbReference>
<dbReference type="PROSITE" id="PS51767">
    <property type="entry name" value="PEPTIDASE_A1"/>
    <property type="match status" value="1"/>
</dbReference>
<dbReference type="PRINTS" id="PR00792">
    <property type="entry name" value="PEPSIN"/>
</dbReference>
<evidence type="ECO:0000256" key="2">
    <source>
        <dbReference type="ARBA" id="ARBA00022670"/>
    </source>
</evidence>
<dbReference type="InterPro" id="IPR034161">
    <property type="entry name" value="Pepsin-like_plant"/>
</dbReference>
<dbReference type="InterPro" id="IPR021109">
    <property type="entry name" value="Peptidase_aspartic_dom_sf"/>
</dbReference>
<name>A0A8B8L809_ABRPR</name>
<comment type="similarity">
    <text evidence="1">Belongs to the peptidase A1 family.</text>
</comment>
<dbReference type="Proteomes" id="UP000694853">
    <property type="component" value="Unplaced"/>
</dbReference>
<dbReference type="Pfam" id="PF14541">
    <property type="entry name" value="TAXi_C"/>
    <property type="match status" value="1"/>
</dbReference>
<keyword evidence="2" id="KW-0645">Protease</keyword>
<organism evidence="8 9">
    <name type="scientific">Abrus precatorius</name>
    <name type="common">Indian licorice</name>
    <name type="synonym">Glycine abrus</name>
    <dbReference type="NCBI Taxonomy" id="3816"/>
    <lineage>
        <taxon>Eukaryota</taxon>
        <taxon>Viridiplantae</taxon>
        <taxon>Streptophyta</taxon>
        <taxon>Embryophyta</taxon>
        <taxon>Tracheophyta</taxon>
        <taxon>Spermatophyta</taxon>
        <taxon>Magnoliopsida</taxon>
        <taxon>eudicotyledons</taxon>
        <taxon>Gunneridae</taxon>
        <taxon>Pentapetalae</taxon>
        <taxon>rosids</taxon>
        <taxon>fabids</taxon>
        <taxon>Fabales</taxon>
        <taxon>Fabaceae</taxon>
        <taxon>Papilionoideae</taxon>
        <taxon>50 kb inversion clade</taxon>
        <taxon>NPAAA clade</taxon>
        <taxon>indigoferoid/millettioid clade</taxon>
        <taxon>Abreae</taxon>
        <taxon>Abrus</taxon>
    </lineage>
</organism>
<keyword evidence="3" id="KW-0064">Aspartyl protease</keyword>
<evidence type="ECO:0000256" key="6">
    <source>
        <dbReference type="PIRSR" id="PIRSR601461-1"/>
    </source>
</evidence>